<reference evidence="5" key="1">
    <citation type="journal article" date="2021" name="PeerJ">
        <title>Extensive microbial diversity within the chicken gut microbiome revealed by metagenomics and culture.</title>
        <authorList>
            <person name="Gilroy R."/>
            <person name="Ravi A."/>
            <person name="Getino M."/>
            <person name="Pursley I."/>
            <person name="Horton D.L."/>
            <person name="Alikhan N.F."/>
            <person name="Baker D."/>
            <person name="Gharbi K."/>
            <person name="Hall N."/>
            <person name="Watson M."/>
            <person name="Adriaenssens E.M."/>
            <person name="Foster-Nyarko E."/>
            <person name="Jarju S."/>
            <person name="Secka A."/>
            <person name="Antonio M."/>
            <person name="Oren A."/>
            <person name="Chaudhuri R.R."/>
            <person name="La Ragione R."/>
            <person name="Hildebrand F."/>
            <person name="Pallen M.J."/>
        </authorList>
    </citation>
    <scope>NUCLEOTIDE SEQUENCE</scope>
    <source>
        <strain evidence="5">ChiSjej5B23-16112</strain>
    </source>
</reference>
<keyword evidence="1" id="KW-0479">Metal-binding</keyword>
<dbReference type="SUPFAM" id="SSF54862">
    <property type="entry name" value="4Fe-4S ferredoxins"/>
    <property type="match status" value="1"/>
</dbReference>
<keyword evidence="2" id="KW-0408">Iron</keyword>
<dbReference type="Gene3D" id="3.40.50.360">
    <property type="match status" value="1"/>
</dbReference>
<dbReference type="GO" id="GO:0046872">
    <property type="term" value="F:metal ion binding"/>
    <property type="evidence" value="ECO:0007669"/>
    <property type="project" value="UniProtKB-KW"/>
</dbReference>
<dbReference type="InterPro" id="IPR017900">
    <property type="entry name" value="4Fe4S_Fe_S_CS"/>
</dbReference>
<accession>A0A921LDX2</accession>
<evidence type="ECO:0000256" key="3">
    <source>
        <dbReference type="ARBA" id="ARBA00023014"/>
    </source>
</evidence>
<dbReference type="EMBL" id="DYVY01000065">
    <property type="protein sequence ID" value="HJF93969.1"/>
    <property type="molecule type" value="Genomic_DNA"/>
</dbReference>
<evidence type="ECO:0000256" key="1">
    <source>
        <dbReference type="ARBA" id="ARBA00022723"/>
    </source>
</evidence>
<organism evidence="5 6">
    <name type="scientific">Lachnoclostridium phocaeense</name>
    <dbReference type="NCBI Taxonomy" id="1871021"/>
    <lineage>
        <taxon>Bacteria</taxon>
        <taxon>Bacillati</taxon>
        <taxon>Bacillota</taxon>
        <taxon>Clostridia</taxon>
        <taxon>Lachnospirales</taxon>
        <taxon>Lachnospiraceae</taxon>
    </lineage>
</organism>
<proteinExistence type="predicted"/>
<dbReference type="NCBIfam" id="NF038196">
    <property type="entry name" value="ferrodoxin_EFR1"/>
    <property type="match status" value="1"/>
</dbReference>
<dbReference type="InterPro" id="IPR017896">
    <property type="entry name" value="4Fe4S_Fe-S-bd"/>
</dbReference>
<dbReference type="PROSITE" id="PS51379">
    <property type="entry name" value="4FE4S_FER_2"/>
    <property type="match status" value="2"/>
</dbReference>
<sequence length="255" mass="28773">MMKIFYFTGTGNSLYVAQQLGGELLSIPQVMKDDRIEIQDEAVGIVCPIYSGDMPKMVHHFLERAKIETDYFFMVYTYGMDATVATPHASEAAEKAGIRLDYVAQIKMVDNYLPGFSMEEQKKTAPEKKIQEQIDKACQDIAARKREAYPVTLAHKASMAMIWQTIGKRVLDDKAAQRYTVSDACTKCGICTKVCPARNIRLTDCVEFGSCCEVCYACIQNCPQGAIHLPDEKSRERFRNEHVNLQEIIEANCQL</sequence>
<feature type="domain" description="4Fe-4S ferredoxin-type" evidence="4">
    <location>
        <begin position="212"/>
        <end position="232"/>
    </location>
</feature>
<dbReference type="GO" id="GO:0051536">
    <property type="term" value="F:iron-sulfur cluster binding"/>
    <property type="evidence" value="ECO:0007669"/>
    <property type="project" value="UniProtKB-KW"/>
</dbReference>
<gene>
    <name evidence="5" type="ORF">K8V82_04165</name>
</gene>
<feature type="domain" description="4Fe-4S ferredoxin-type" evidence="4">
    <location>
        <begin position="177"/>
        <end position="205"/>
    </location>
</feature>
<protein>
    <submittedName>
        <fullName evidence="5">EFR1 family ferrodoxin</fullName>
    </submittedName>
</protein>
<dbReference type="PROSITE" id="PS00198">
    <property type="entry name" value="4FE4S_FER_1"/>
    <property type="match status" value="2"/>
</dbReference>
<evidence type="ECO:0000313" key="5">
    <source>
        <dbReference type="EMBL" id="HJF93969.1"/>
    </source>
</evidence>
<dbReference type="InterPro" id="IPR047964">
    <property type="entry name" value="EFR1-like"/>
</dbReference>
<comment type="caution">
    <text evidence="5">The sequence shown here is derived from an EMBL/GenBank/DDBJ whole genome shotgun (WGS) entry which is preliminary data.</text>
</comment>
<evidence type="ECO:0000256" key="2">
    <source>
        <dbReference type="ARBA" id="ARBA00023004"/>
    </source>
</evidence>
<dbReference type="Proteomes" id="UP000769156">
    <property type="component" value="Unassembled WGS sequence"/>
</dbReference>
<dbReference type="AlphaFoldDB" id="A0A921LDX2"/>
<dbReference type="InterPro" id="IPR029039">
    <property type="entry name" value="Flavoprotein-like_sf"/>
</dbReference>
<dbReference type="SUPFAM" id="SSF52218">
    <property type="entry name" value="Flavoproteins"/>
    <property type="match status" value="1"/>
</dbReference>
<evidence type="ECO:0000259" key="4">
    <source>
        <dbReference type="PROSITE" id="PS51379"/>
    </source>
</evidence>
<evidence type="ECO:0000313" key="6">
    <source>
        <dbReference type="Proteomes" id="UP000769156"/>
    </source>
</evidence>
<reference evidence="5" key="2">
    <citation type="submission" date="2021-09" db="EMBL/GenBank/DDBJ databases">
        <authorList>
            <person name="Gilroy R."/>
        </authorList>
    </citation>
    <scope>NUCLEOTIDE SEQUENCE</scope>
    <source>
        <strain evidence="5">ChiSjej5B23-16112</strain>
    </source>
</reference>
<keyword evidence="3" id="KW-0411">Iron-sulfur</keyword>
<name>A0A921LDX2_9FIRM</name>
<dbReference type="Pfam" id="PF00037">
    <property type="entry name" value="Fer4"/>
    <property type="match status" value="1"/>
</dbReference>